<dbReference type="PANTHER" id="PTHR35936:SF19">
    <property type="entry name" value="AMINO-ACID-BINDING PROTEIN YXEM-RELATED"/>
    <property type="match status" value="1"/>
</dbReference>
<dbReference type="STRING" id="873449.STRCR_0946"/>
<dbReference type="InterPro" id="IPR001638">
    <property type="entry name" value="Solute-binding_3/MltF_N"/>
</dbReference>
<gene>
    <name evidence="4" type="ORF">STRCR_0946</name>
</gene>
<dbReference type="Pfam" id="PF00497">
    <property type="entry name" value="SBP_bac_3"/>
    <property type="match status" value="1"/>
</dbReference>
<dbReference type="PANTHER" id="PTHR35936">
    <property type="entry name" value="MEMBRANE-BOUND LYTIC MUREIN TRANSGLYCOSYLASE F"/>
    <property type="match status" value="1"/>
</dbReference>
<keyword evidence="5" id="KW-1185">Reference proteome</keyword>
<dbReference type="SMART" id="SM00062">
    <property type="entry name" value="PBPb"/>
    <property type="match status" value="1"/>
</dbReference>
<evidence type="ECO:0000259" key="3">
    <source>
        <dbReference type="SMART" id="SM00062"/>
    </source>
</evidence>
<dbReference type="EMBL" id="AEUV02000002">
    <property type="protein sequence ID" value="EHI75353.1"/>
    <property type="molecule type" value="Genomic_DNA"/>
</dbReference>
<comment type="caution">
    <text evidence="4">The sequence shown here is derived from an EMBL/GenBank/DDBJ whole genome shotgun (WGS) entry which is preliminary data.</text>
</comment>
<feature type="signal peptide" evidence="2">
    <location>
        <begin position="1"/>
        <end position="27"/>
    </location>
</feature>
<proteinExistence type="predicted"/>
<dbReference type="OrthoDB" id="8613538at2"/>
<sequence>MKLKNIVKLGAVAVASVAILAACSSKGASGGKETVNFATVGTTAPFSYEDKSGKLTGYDIEVAKAVFKGSDKYKVEFKKTEWSSVFAGLDSGKYQMGGNNISYSTDRAKKYLYSEPTGTTPTVLTVPKDSDIKSYDDIAGHSTQVVQGTTTAKQLEDYNKKHSDNPVDINYTEEDVTQILGSLNDGKFDFKLFDAPTVNSVIKSQNLSNLKTIDVPSEQKPFIYFVFSSDQKDLQSYVNKRLEKLQKDGTLAKLAKKHLGNKDYIPTAKEMKVPAKK</sequence>
<dbReference type="Gene3D" id="3.40.190.10">
    <property type="entry name" value="Periplasmic binding protein-like II"/>
    <property type="match status" value="2"/>
</dbReference>
<protein>
    <submittedName>
        <fullName evidence="4">ABC transporter, substrate-binding protein</fullName>
    </submittedName>
</protein>
<evidence type="ECO:0000256" key="2">
    <source>
        <dbReference type="SAM" id="SignalP"/>
    </source>
</evidence>
<keyword evidence="1 2" id="KW-0732">Signal</keyword>
<dbReference type="eggNOG" id="COG0834">
    <property type="taxonomic scope" value="Bacteria"/>
</dbReference>
<evidence type="ECO:0000313" key="4">
    <source>
        <dbReference type="EMBL" id="EHI75353.1"/>
    </source>
</evidence>
<evidence type="ECO:0000313" key="5">
    <source>
        <dbReference type="Proteomes" id="UP000004322"/>
    </source>
</evidence>
<evidence type="ECO:0000256" key="1">
    <source>
        <dbReference type="ARBA" id="ARBA00022729"/>
    </source>
</evidence>
<dbReference type="CDD" id="cd13710">
    <property type="entry name" value="PBP2_TcyK"/>
    <property type="match status" value="1"/>
</dbReference>
<dbReference type="Proteomes" id="UP000004322">
    <property type="component" value="Unassembled WGS sequence"/>
</dbReference>
<dbReference type="AlphaFoldDB" id="G5JSP8"/>
<feature type="chain" id="PRO_5003479450" evidence="2">
    <location>
        <begin position="28"/>
        <end position="277"/>
    </location>
</feature>
<dbReference type="RefSeq" id="WP_004229684.1">
    <property type="nucleotide sequence ID" value="NZ_AEUV02000002.1"/>
</dbReference>
<dbReference type="SUPFAM" id="SSF53850">
    <property type="entry name" value="Periplasmic binding protein-like II"/>
    <property type="match status" value="1"/>
</dbReference>
<name>G5JSP8_STRCG</name>
<feature type="domain" description="Solute-binding protein family 3/N-terminal" evidence="3">
    <location>
        <begin position="34"/>
        <end position="262"/>
    </location>
</feature>
<reference evidence="4" key="1">
    <citation type="submission" date="2011-07" db="EMBL/GenBank/DDBJ databases">
        <authorList>
            <person name="Stanhope M.J."/>
            <person name="Durkin A.S."/>
            <person name="Hostetler J."/>
            <person name="Kim M."/>
            <person name="Radune D."/>
            <person name="Singh I."/>
            <person name="Town C.D."/>
        </authorList>
    </citation>
    <scope>NUCLEOTIDE SEQUENCE [LARGE SCALE GENOMIC DNA]</scope>
    <source>
        <strain evidence="4">HS-6</strain>
    </source>
</reference>
<organism evidence="4 5">
    <name type="scientific">Streptococcus criceti HS-6</name>
    <dbReference type="NCBI Taxonomy" id="873449"/>
    <lineage>
        <taxon>Bacteria</taxon>
        <taxon>Bacillati</taxon>
        <taxon>Bacillota</taxon>
        <taxon>Bacilli</taxon>
        <taxon>Lactobacillales</taxon>
        <taxon>Streptococcaceae</taxon>
        <taxon>Streptococcus</taxon>
    </lineage>
</organism>
<dbReference type="PROSITE" id="PS51257">
    <property type="entry name" value="PROKAR_LIPOPROTEIN"/>
    <property type="match status" value="1"/>
</dbReference>
<accession>G5JSP8</accession>